<keyword evidence="9" id="KW-1185">Reference proteome</keyword>
<evidence type="ECO:0000256" key="5">
    <source>
        <dbReference type="ARBA" id="ARBA00023242"/>
    </source>
</evidence>
<dbReference type="InterPro" id="IPR015300">
    <property type="entry name" value="DNA-bd_pseudobarrel_sf"/>
</dbReference>
<evidence type="ECO:0000256" key="6">
    <source>
        <dbReference type="SAM" id="MobiDB-lite"/>
    </source>
</evidence>
<dbReference type="Pfam" id="PF24160">
    <property type="entry name" value="UVB_sens_C"/>
    <property type="match status" value="1"/>
</dbReference>
<evidence type="ECO:0000259" key="7">
    <source>
        <dbReference type="PROSITE" id="PS50863"/>
    </source>
</evidence>
<gene>
    <name evidence="8" type="ORF">Gohar_018206</name>
</gene>
<feature type="domain" description="TF-B3" evidence="7">
    <location>
        <begin position="1212"/>
        <end position="1274"/>
    </location>
</feature>
<dbReference type="InterPro" id="IPR054549">
    <property type="entry name" value="UVB_sens_RUS_dom"/>
</dbReference>
<dbReference type="Gene3D" id="2.40.330.10">
    <property type="entry name" value="DNA-binding pseudobarrel domain"/>
    <property type="match status" value="9"/>
</dbReference>
<dbReference type="PROSITE" id="PS50863">
    <property type="entry name" value="B3"/>
    <property type="match status" value="7"/>
</dbReference>
<feature type="domain" description="TF-B3" evidence="7">
    <location>
        <begin position="1081"/>
        <end position="1180"/>
    </location>
</feature>
<feature type="domain" description="TF-B3" evidence="7">
    <location>
        <begin position="450"/>
        <end position="526"/>
    </location>
</feature>
<dbReference type="PANTHER" id="PTHR31920">
    <property type="entry name" value="B3 DOMAIN-CONTAINING"/>
    <property type="match status" value="1"/>
</dbReference>
<feature type="domain" description="TF-B3" evidence="7">
    <location>
        <begin position="880"/>
        <end position="952"/>
    </location>
</feature>
<evidence type="ECO:0000256" key="4">
    <source>
        <dbReference type="ARBA" id="ARBA00023163"/>
    </source>
</evidence>
<name>A0A7J9G8F5_9ROSI</name>
<dbReference type="EMBL" id="JABFAD010000003">
    <property type="protein sequence ID" value="MBA0793823.1"/>
    <property type="molecule type" value="Genomic_DNA"/>
</dbReference>
<evidence type="ECO:0000313" key="8">
    <source>
        <dbReference type="EMBL" id="MBA0793823.1"/>
    </source>
</evidence>
<reference evidence="8 9" key="1">
    <citation type="journal article" date="2019" name="Genome Biol. Evol.">
        <title>Insights into the evolution of the New World diploid cottons (Gossypium, subgenus Houzingenia) based on genome sequencing.</title>
        <authorList>
            <person name="Grover C.E."/>
            <person name="Arick M.A. 2nd"/>
            <person name="Thrash A."/>
            <person name="Conover J.L."/>
            <person name="Sanders W.S."/>
            <person name="Peterson D.G."/>
            <person name="Frelichowski J.E."/>
            <person name="Scheffler J.A."/>
            <person name="Scheffler B.E."/>
            <person name="Wendel J.F."/>
        </authorList>
    </citation>
    <scope>NUCLEOTIDE SEQUENCE [LARGE SCALE GENOMIC DNA]</scope>
    <source>
        <strain evidence="8">0</strain>
        <tissue evidence="8">Leaf</tissue>
    </source>
</reference>
<evidence type="ECO:0000256" key="1">
    <source>
        <dbReference type="ARBA" id="ARBA00004123"/>
    </source>
</evidence>
<dbReference type="GO" id="GO:0005634">
    <property type="term" value="C:nucleus"/>
    <property type="evidence" value="ECO:0007669"/>
    <property type="project" value="UniProtKB-SubCell"/>
</dbReference>
<feature type="region of interest" description="Disordered" evidence="6">
    <location>
        <begin position="288"/>
        <end position="338"/>
    </location>
</feature>
<evidence type="ECO:0000256" key="2">
    <source>
        <dbReference type="ARBA" id="ARBA00023015"/>
    </source>
</evidence>
<keyword evidence="3" id="KW-0238">DNA-binding</keyword>
<dbReference type="OrthoDB" id="364779at2759"/>
<keyword evidence="2" id="KW-0805">Transcription regulation</keyword>
<dbReference type="PANTHER" id="PTHR31920:SF138">
    <property type="entry name" value="TF-B3 DOMAIN-CONTAINING PROTEIN"/>
    <property type="match status" value="1"/>
</dbReference>
<dbReference type="CDD" id="cd10017">
    <property type="entry name" value="B3_DNA"/>
    <property type="match status" value="7"/>
</dbReference>
<feature type="domain" description="TF-B3" evidence="7">
    <location>
        <begin position="353"/>
        <end position="449"/>
    </location>
</feature>
<dbReference type="GO" id="GO:0003677">
    <property type="term" value="F:DNA binding"/>
    <property type="evidence" value="ECO:0007669"/>
    <property type="project" value="UniProtKB-KW"/>
</dbReference>
<feature type="domain" description="TF-B3" evidence="7">
    <location>
        <begin position="784"/>
        <end position="879"/>
    </location>
</feature>
<dbReference type="Pfam" id="PF02362">
    <property type="entry name" value="B3"/>
    <property type="match status" value="7"/>
</dbReference>
<dbReference type="Pfam" id="PF04884">
    <property type="entry name" value="UVB_sens_prot"/>
    <property type="match status" value="1"/>
</dbReference>
<keyword evidence="4" id="KW-0804">Transcription</keyword>
<dbReference type="Proteomes" id="UP000593560">
    <property type="component" value="Unassembled WGS sequence"/>
</dbReference>
<dbReference type="InterPro" id="IPR050655">
    <property type="entry name" value="Plant_B3_domain"/>
</dbReference>
<feature type="domain" description="TF-B3" evidence="7">
    <location>
        <begin position="73"/>
        <end position="167"/>
    </location>
</feature>
<sequence length="1866" mass="210400">MYELEGCMIKPGQAPGIDTEVRRSFKVVEASSLDVRNRFIVKQVSENISCVNCRVEVFSSALQVLALRKPKRSPSFFKVLIGDFDNKLRIPPAFVKYVLKGNVPTMFTLYSDSGNSWRVRVMVEQGSYFFNSGWSKFVKHHDLEIGDFLVFFLVDTSTFDVLIYNGTACAKNIILAAKKRKCLPPLANRQIEETPSQKCASVSKKPRAVCRARSVSQEVESITEVTRKHVSFVMVVKKYHKYFAVRLGGGWSQFLHENEIVVGDTLLFEHIPSKGNLVHVQIVNKDRYRNRGRRNKQADASVKNTSPAAKRPRVRPCKQIEEPPSTKHAPSSKRTKGVSIGNDEIVSELTPKKASFVMVLKEYQKYSAVVPTSFAKEMGLAEKPSTLIKNSKGRKWLLNTIVDAKSQVRLGAGWSQFVQENKLELGDTLLFQHIPNTGNVINLTIICKGIPRKFVKNHGNSMSSPAMLSVPSGAVWKVELTKSDGKIWLENGWLEFSNHYSLDIGHLLVFRYDGNSNFHVIIFDKSASEIQYPYTRKQERNHKSPCLQSIRMMRSTESAMKTECNLKSAQQFGHNGKGDKSTSHSRIQRLKAHAKVKALERASNTFKSENPFFLVAMYPSYVDFCHDKRCRLTISTEFVREHLMKEHRSVTLCNSSGKTWIANFKQTSEMQYPYTRDNHGQSDGILEQNIEESEDDDTTEILEVISPSLKVREELQSSCPWSHKMMSSTNSAIKTKTVCSGIKEPPVKHKAPSYASQGCPEPLTALEKAKAFQMAGAFKSENPFFVVVLQPSHVHGNKLSVPMNFARKYLTMMHKKVIHLLSDGNSWPVIYDPRFEWSYVFLCNGWHRFAVDNNLEVGDVCVFELTGGIETSMKGIPRTFVKNHGNSMSSPAMLSVPSGEVWKVELTKCNGKIWFENGWLEFSNHYSLDFGHLLVFRYDGNSNFHVVIFDRTATEILYPYTRYNHIHRRSNIDKSKDDDSTQNLEDISTSRKLREKSQMPCPQPCKMMHSTNSAIKTEIECDGKSEFLAQQIRYEGCPARNGDKSTRHRVIQQLQPHEKDDALERASKTFKSENPFFLVVMQPSYVGLSHSKGYRLAIPANFVRKHLMKELCSITLCNSSGKTWIVTFKNYQIGKKQTSYLLTGWGTFVHDNNIRVGDACAFELINSIEISFNVVIYQGPHTKCYQSLSSTDIIRPMKRKDQSYASPSGSETLTALEKAKAFQHKIESTGANAIFGSGWRRFSHDNKLEVGDSCVFELIMAAETSMKVTIYKKQAVKDSSLADNSREKQVELHESSVIGTKSALMNEKEDMSNPLLNYNCDASGETLDDILISNLSSPGKALEEATFRELGTDVFVVGESTALVATDINTPIRVFSDLVADAFILLSSKTLTLTNSLRPQITFELEGGANDGLQPSNPVKLPVVIQRHGKVSRYFWDGSRVRLLRVDGDGVDGGGSGVPFCFDLDKVVEASSLAIRNFFIPKQVSENYIGYVKWKFLHRVFSSALQVLATQAMFRAIGIGYSRSLTSAAALNWLLKDGLGRLSRCIYTASLASAFDTNLKLPVILLFVVLSRLKRVRFTTSMLFTFSIGVELLTPVFPHHFLLLASLANVAKQMSLACYMATSPPIHRSFAIADNLAEVSAKSQIQSVCFDNLGLMLAAVLNMLLKNNQRLQTRLPFILYPIFSAIDLFGIYQGLKHVHLQTLTKDRLEIIIDSWISSGYVPSPEEVSKDEEINFMWSKGKEPLRIRIGCLNPKAQLSKLSVMTMQSQGILLCIREGARTADVIMGLLQACYVRKALRSSMWESTTKASDSSDLILKEWFKLIDDSKRYVQQQFGQLNEQMMVRGWALKNILLNTEEQTRYSYMDD</sequence>
<feature type="region of interest" description="Disordered" evidence="6">
    <location>
        <begin position="972"/>
        <end position="1003"/>
    </location>
</feature>
<dbReference type="SMART" id="SM01019">
    <property type="entry name" value="B3"/>
    <property type="match status" value="8"/>
</dbReference>
<evidence type="ECO:0000256" key="3">
    <source>
        <dbReference type="ARBA" id="ARBA00023125"/>
    </source>
</evidence>
<dbReference type="InterPro" id="IPR003340">
    <property type="entry name" value="B3_DNA-bd"/>
</dbReference>
<comment type="caution">
    <text evidence="8">The sequence shown here is derived from an EMBL/GenBank/DDBJ whole genome shotgun (WGS) entry which is preliminary data.</text>
</comment>
<organism evidence="8 9">
    <name type="scientific">Gossypium harknessii</name>
    <dbReference type="NCBI Taxonomy" id="34285"/>
    <lineage>
        <taxon>Eukaryota</taxon>
        <taxon>Viridiplantae</taxon>
        <taxon>Streptophyta</taxon>
        <taxon>Embryophyta</taxon>
        <taxon>Tracheophyta</taxon>
        <taxon>Spermatophyta</taxon>
        <taxon>Magnoliopsida</taxon>
        <taxon>eudicotyledons</taxon>
        <taxon>Gunneridae</taxon>
        <taxon>Pentapetalae</taxon>
        <taxon>rosids</taxon>
        <taxon>malvids</taxon>
        <taxon>Malvales</taxon>
        <taxon>Malvaceae</taxon>
        <taxon>Malvoideae</taxon>
        <taxon>Gossypium</taxon>
    </lineage>
</organism>
<proteinExistence type="predicted"/>
<dbReference type="InterPro" id="IPR055412">
    <property type="entry name" value="UVB_sens_C"/>
</dbReference>
<protein>
    <recommendedName>
        <fullName evidence="7">TF-B3 domain-containing protein</fullName>
    </recommendedName>
</protein>
<keyword evidence="5" id="KW-0539">Nucleus</keyword>
<evidence type="ECO:0000313" key="9">
    <source>
        <dbReference type="Proteomes" id="UP000593560"/>
    </source>
</evidence>
<accession>A0A7J9G8F5</accession>
<comment type="subcellular location">
    <subcellularLocation>
        <location evidence="1">Nucleus</location>
    </subcellularLocation>
</comment>
<dbReference type="SUPFAM" id="SSF101936">
    <property type="entry name" value="DNA-binding pseudobarrel domain"/>
    <property type="match status" value="9"/>
</dbReference>